<dbReference type="Pfam" id="PF02654">
    <property type="entry name" value="CobS"/>
    <property type="match status" value="1"/>
</dbReference>
<feature type="transmembrane region" description="Helical" evidence="19">
    <location>
        <begin position="190"/>
        <end position="219"/>
    </location>
</feature>
<dbReference type="EC" id="2.7.8.26" evidence="5 19"/>
<feature type="transmembrane region" description="Helical" evidence="19">
    <location>
        <begin position="12"/>
        <end position="32"/>
    </location>
</feature>
<gene>
    <name evidence="19" type="primary">cobS</name>
    <name evidence="20" type="ORF">PG915_09830</name>
</gene>
<dbReference type="InterPro" id="IPR003805">
    <property type="entry name" value="CobS"/>
</dbReference>
<dbReference type="HAMAP" id="MF_00719">
    <property type="entry name" value="CobS"/>
    <property type="match status" value="1"/>
</dbReference>
<dbReference type="PANTHER" id="PTHR34148:SF1">
    <property type="entry name" value="ADENOSYLCOBINAMIDE-GDP RIBAZOLETRANSFERASE"/>
    <property type="match status" value="1"/>
</dbReference>
<evidence type="ECO:0000256" key="16">
    <source>
        <dbReference type="ARBA" id="ARBA00032853"/>
    </source>
</evidence>
<evidence type="ECO:0000256" key="1">
    <source>
        <dbReference type="ARBA" id="ARBA00001946"/>
    </source>
</evidence>
<keyword evidence="8 19" id="KW-0169">Cobalamin biosynthesis</keyword>
<comment type="cofactor">
    <cofactor evidence="1 19">
        <name>Mg(2+)</name>
        <dbReference type="ChEBI" id="CHEBI:18420"/>
    </cofactor>
</comment>
<comment type="function">
    <text evidence="14 19">Joins adenosylcobinamide-GDP and alpha-ribazole to generate adenosylcobalamin (Ado-cobalamin). Also synthesizes adenosylcobalamin 5'-phosphate from adenosylcobinamide-GDP and alpha-ribazole 5'-phosphate.</text>
</comment>
<evidence type="ECO:0000256" key="12">
    <source>
        <dbReference type="ARBA" id="ARBA00022989"/>
    </source>
</evidence>
<dbReference type="GO" id="GO:0008818">
    <property type="term" value="F:cobalamin 5'-phosphate synthase activity"/>
    <property type="evidence" value="ECO:0007669"/>
    <property type="project" value="UniProtKB-UniRule"/>
</dbReference>
<evidence type="ECO:0000256" key="3">
    <source>
        <dbReference type="ARBA" id="ARBA00004663"/>
    </source>
</evidence>
<keyword evidence="10 19" id="KW-0812">Transmembrane</keyword>
<feature type="transmembrane region" description="Helical" evidence="19">
    <location>
        <begin position="44"/>
        <end position="63"/>
    </location>
</feature>
<evidence type="ECO:0000256" key="13">
    <source>
        <dbReference type="ARBA" id="ARBA00023136"/>
    </source>
</evidence>
<evidence type="ECO:0000256" key="15">
    <source>
        <dbReference type="ARBA" id="ARBA00032605"/>
    </source>
</evidence>
<keyword evidence="11 19" id="KW-0460">Magnesium</keyword>
<evidence type="ECO:0000256" key="7">
    <source>
        <dbReference type="ARBA" id="ARBA00022475"/>
    </source>
</evidence>
<dbReference type="RefSeq" id="WP_353496368.1">
    <property type="nucleotide sequence ID" value="NZ_CP115920.1"/>
</dbReference>
<sequence length="260" mass="28347">MSERASFWRYQWQLFCLALSFFSRLPIPANIPYSNERMNRAGRYFALVGVLLGALCGGFFTVVSELLPASIAIVLTMVFSLLLTGAFHEDGLADMADGIGGGMTQERRLEIMKDSRLGTYGVSTLVMALLLKYATLVELFTQANLFAVFVIGYAFSRAVAASLISAMPYVSDPKGSKSKPLANTQTPGELVFLALCGVLPALMYDMTLAAILIAFALVFRLVFTKWLLARLGGFTGDCLGAAQQLVELMTYVLMLLVLMV</sequence>
<dbReference type="GO" id="GO:0005886">
    <property type="term" value="C:plasma membrane"/>
    <property type="evidence" value="ECO:0007669"/>
    <property type="project" value="UniProtKB-SubCell"/>
</dbReference>
<evidence type="ECO:0000256" key="2">
    <source>
        <dbReference type="ARBA" id="ARBA00004651"/>
    </source>
</evidence>
<evidence type="ECO:0000256" key="9">
    <source>
        <dbReference type="ARBA" id="ARBA00022679"/>
    </source>
</evidence>
<dbReference type="KEGG" id="vck:PG915_09830"/>
<evidence type="ECO:0000256" key="18">
    <source>
        <dbReference type="ARBA" id="ARBA00049504"/>
    </source>
</evidence>
<keyword evidence="13 19" id="KW-0472">Membrane</keyword>
<dbReference type="GO" id="GO:0009236">
    <property type="term" value="P:cobalamin biosynthetic process"/>
    <property type="evidence" value="ECO:0007669"/>
    <property type="project" value="UniProtKB-UniRule"/>
</dbReference>
<evidence type="ECO:0000256" key="6">
    <source>
        <dbReference type="ARBA" id="ARBA00015850"/>
    </source>
</evidence>
<organism evidence="20">
    <name type="scientific">Vibrio chaetopteri</name>
    <dbReference type="NCBI Taxonomy" id="3016528"/>
    <lineage>
        <taxon>Bacteria</taxon>
        <taxon>Pseudomonadati</taxon>
        <taxon>Pseudomonadota</taxon>
        <taxon>Gammaproteobacteria</taxon>
        <taxon>Vibrionales</taxon>
        <taxon>Vibrionaceae</taxon>
        <taxon>Vibrio</taxon>
    </lineage>
</organism>
<comment type="catalytic activity">
    <reaction evidence="17 19">
        <text>alpha-ribazole + adenosylcob(III)inamide-GDP = adenosylcob(III)alamin + GMP + H(+)</text>
        <dbReference type="Rhea" id="RHEA:16049"/>
        <dbReference type="ChEBI" id="CHEBI:10329"/>
        <dbReference type="ChEBI" id="CHEBI:15378"/>
        <dbReference type="ChEBI" id="CHEBI:18408"/>
        <dbReference type="ChEBI" id="CHEBI:58115"/>
        <dbReference type="ChEBI" id="CHEBI:60487"/>
        <dbReference type="EC" id="2.7.8.26"/>
    </reaction>
</comment>
<dbReference type="EMBL" id="CP115920">
    <property type="protein sequence ID" value="XCD14901.1"/>
    <property type="molecule type" value="Genomic_DNA"/>
</dbReference>
<name>A0AAU8BFT9_9VIBR</name>
<keyword evidence="9 19" id="KW-0808">Transferase</keyword>
<proteinExistence type="inferred from homology"/>
<evidence type="ECO:0000256" key="17">
    <source>
        <dbReference type="ARBA" id="ARBA00048623"/>
    </source>
</evidence>
<evidence type="ECO:0000256" key="4">
    <source>
        <dbReference type="ARBA" id="ARBA00010561"/>
    </source>
</evidence>
<evidence type="ECO:0000256" key="10">
    <source>
        <dbReference type="ARBA" id="ARBA00022692"/>
    </source>
</evidence>
<evidence type="ECO:0000256" key="14">
    <source>
        <dbReference type="ARBA" id="ARBA00025228"/>
    </source>
</evidence>
<feature type="transmembrane region" description="Helical" evidence="19">
    <location>
        <begin position="69"/>
        <end position="87"/>
    </location>
</feature>
<accession>A0AAU8BFT9</accession>
<evidence type="ECO:0000256" key="11">
    <source>
        <dbReference type="ARBA" id="ARBA00022842"/>
    </source>
</evidence>
<dbReference type="AlphaFoldDB" id="A0AAU8BFT9"/>
<evidence type="ECO:0000256" key="19">
    <source>
        <dbReference type="HAMAP-Rule" id="MF_00719"/>
    </source>
</evidence>
<comment type="pathway">
    <text evidence="3 19">Cofactor biosynthesis; adenosylcobalamin biosynthesis; adenosylcobalamin from cob(II)yrinate a,c-diamide: step 7/7.</text>
</comment>
<evidence type="ECO:0000256" key="5">
    <source>
        <dbReference type="ARBA" id="ARBA00013200"/>
    </source>
</evidence>
<protein>
    <recommendedName>
        <fullName evidence="6 19">Adenosylcobinamide-GDP ribazoletransferase</fullName>
        <ecNumber evidence="5 19">2.7.8.26</ecNumber>
    </recommendedName>
    <alternativeName>
        <fullName evidence="16 19">Cobalamin synthase</fullName>
    </alternativeName>
    <alternativeName>
        <fullName evidence="15 19">Cobalamin-5'-phosphate synthase</fullName>
    </alternativeName>
</protein>
<dbReference type="NCBIfam" id="NF001277">
    <property type="entry name" value="PRK00235.1-3"/>
    <property type="match status" value="1"/>
</dbReference>
<comment type="subcellular location">
    <subcellularLocation>
        <location evidence="2 19">Cell membrane</location>
        <topology evidence="2 19">Multi-pass membrane protein</topology>
    </subcellularLocation>
</comment>
<reference evidence="20" key="1">
    <citation type="submission" date="2023-01" db="EMBL/GenBank/DDBJ databases">
        <title>Vibrio sp. CB1-14 genome sequencing.</title>
        <authorList>
            <person name="Otstavnykh N."/>
            <person name="Isaeva M."/>
            <person name="Meleshko D."/>
        </authorList>
    </citation>
    <scope>NUCLEOTIDE SEQUENCE</scope>
    <source>
        <strain evidence="20">CB1-14</strain>
    </source>
</reference>
<evidence type="ECO:0000313" key="20">
    <source>
        <dbReference type="EMBL" id="XCD14901.1"/>
    </source>
</evidence>
<feature type="transmembrane region" description="Helical" evidence="19">
    <location>
        <begin position="117"/>
        <end position="134"/>
    </location>
</feature>
<keyword evidence="12 19" id="KW-1133">Transmembrane helix</keyword>
<dbReference type="NCBIfam" id="TIGR00317">
    <property type="entry name" value="cobS"/>
    <property type="match status" value="1"/>
</dbReference>
<keyword evidence="7 19" id="KW-1003">Cell membrane</keyword>
<evidence type="ECO:0000256" key="8">
    <source>
        <dbReference type="ARBA" id="ARBA00022573"/>
    </source>
</evidence>
<comment type="catalytic activity">
    <reaction evidence="18 19">
        <text>alpha-ribazole 5'-phosphate + adenosylcob(III)inamide-GDP = adenosylcob(III)alamin 5'-phosphate + GMP + H(+)</text>
        <dbReference type="Rhea" id="RHEA:23560"/>
        <dbReference type="ChEBI" id="CHEBI:15378"/>
        <dbReference type="ChEBI" id="CHEBI:57918"/>
        <dbReference type="ChEBI" id="CHEBI:58115"/>
        <dbReference type="ChEBI" id="CHEBI:60487"/>
        <dbReference type="ChEBI" id="CHEBI:60493"/>
        <dbReference type="EC" id="2.7.8.26"/>
    </reaction>
</comment>
<comment type="similarity">
    <text evidence="4 19">Belongs to the CobS family.</text>
</comment>
<dbReference type="GO" id="GO:0051073">
    <property type="term" value="F:adenosylcobinamide-GDP ribazoletransferase activity"/>
    <property type="evidence" value="ECO:0007669"/>
    <property type="project" value="UniProtKB-UniRule"/>
</dbReference>
<dbReference type="PANTHER" id="PTHR34148">
    <property type="entry name" value="ADENOSYLCOBINAMIDE-GDP RIBAZOLETRANSFERASE"/>
    <property type="match status" value="1"/>
</dbReference>
<feature type="transmembrane region" description="Helical" evidence="19">
    <location>
        <begin position="146"/>
        <end position="170"/>
    </location>
</feature>